<sequence>MPFSTTSIQILTTTSNSIPVSENSDQKSNKSNKPLTTTFTIITTSTTSPRDSMVTDMDQYENEYVSNNSMPTPPKETVLPTPSMIVNNASIPTSNQAIPYTSSYNSINNNQWINSVNNMINLGNANGINAINPMNTINNMNGISTMNNINNMNHRNQRNNLGRMGIMNTMRNVNMLPDGKCPNNDTLMDDIKKINIMNMNRMNSKNMNIDISDINLKQYQGKPTGKIYTMMNNNINNKINNFNSNV</sequence>
<reference evidence="1 2" key="2">
    <citation type="submission" date="2016-08" db="EMBL/GenBank/DDBJ databases">
        <title>Pervasive Adenine N6-methylation of Active Genes in Fungi.</title>
        <authorList>
            <consortium name="DOE Joint Genome Institute"/>
            <person name="Mondo S.J."/>
            <person name="Dannebaum R.O."/>
            <person name="Kuo R.C."/>
            <person name="Labutti K."/>
            <person name="Haridas S."/>
            <person name="Kuo A."/>
            <person name="Salamov A."/>
            <person name="Ahrendt S.R."/>
            <person name="Lipzen A."/>
            <person name="Sullivan W."/>
            <person name="Andreopoulos W.B."/>
            <person name="Clum A."/>
            <person name="Lindquist E."/>
            <person name="Daum C."/>
            <person name="Ramamoorthy G.K."/>
            <person name="Gryganskyi A."/>
            <person name="Culley D."/>
            <person name="Magnuson J.K."/>
            <person name="James T.Y."/>
            <person name="O'Malley M.A."/>
            <person name="Stajich J.E."/>
            <person name="Spatafora J.W."/>
            <person name="Visel A."/>
            <person name="Grigoriev I.V."/>
        </authorList>
    </citation>
    <scope>NUCLEOTIDE SEQUENCE [LARGE SCALE GENOMIC DNA]</scope>
    <source>
        <strain evidence="2">finn</strain>
    </source>
</reference>
<reference evidence="1 2" key="1">
    <citation type="submission" date="2016-08" db="EMBL/GenBank/DDBJ databases">
        <title>Genomes of anaerobic fungi encode conserved fungal cellulosomes for biomass hydrolysis.</title>
        <authorList>
            <consortium name="DOE Joint Genome Institute"/>
            <person name="Haitjema C.H."/>
            <person name="Gilmore S.P."/>
            <person name="Henske J.K."/>
            <person name="Solomon K.V."/>
            <person name="De Groot R."/>
            <person name="Kuo A."/>
            <person name="Mondo S.J."/>
            <person name="Salamov A.A."/>
            <person name="Labutti K."/>
            <person name="Zhao Z."/>
            <person name="Chiniquy J."/>
            <person name="Barry K."/>
            <person name="Brewer H.M."/>
            <person name="Purvine S.O."/>
            <person name="Wright A.T."/>
            <person name="Boxma B."/>
            <person name="Van Alen T."/>
            <person name="Hackstein J.H."/>
            <person name="Baker S.E."/>
            <person name="Grigoriev I.V."/>
            <person name="O'Malley M.A."/>
        </authorList>
    </citation>
    <scope>NUCLEOTIDE SEQUENCE [LARGE SCALE GENOMIC DNA]</scope>
    <source>
        <strain evidence="2">finn</strain>
    </source>
</reference>
<name>A0A1Y1V8I4_9FUNG</name>
<dbReference type="AlphaFoldDB" id="A0A1Y1V8I4"/>
<dbReference type="Proteomes" id="UP000193719">
    <property type="component" value="Unassembled WGS sequence"/>
</dbReference>
<keyword evidence="2" id="KW-1185">Reference proteome</keyword>
<protein>
    <submittedName>
        <fullName evidence="1">Uncharacterized protein</fullName>
    </submittedName>
</protein>
<proteinExistence type="predicted"/>
<evidence type="ECO:0000313" key="1">
    <source>
        <dbReference type="EMBL" id="ORX49739.1"/>
    </source>
</evidence>
<evidence type="ECO:0000313" key="2">
    <source>
        <dbReference type="Proteomes" id="UP000193719"/>
    </source>
</evidence>
<organism evidence="1 2">
    <name type="scientific">Piromyces finnis</name>
    <dbReference type="NCBI Taxonomy" id="1754191"/>
    <lineage>
        <taxon>Eukaryota</taxon>
        <taxon>Fungi</taxon>
        <taxon>Fungi incertae sedis</taxon>
        <taxon>Chytridiomycota</taxon>
        <taxon>Chytridiomycota incertae sedis</taxon>
        <taxon>Neocallimastigomycetes</taxon>
        <taxon>Neocallimastigales</taxon>
        <taxon>Neocallimastigaceae</taxon>
        <taxon>Piromyces</taxon>
    </lineage>
</organism>
<gene>
    <name evidence="1" type="ORF">BCR36DRAFT_65958</name>
</gene>
<accession>A0A1Y1V8I4</accession>
<comment type="caution">
    <text evidence="1">The sequence shown here is derived from an EMBL/GenBank/DDBJ whole genome shotgun (WGS) entry which is preliminary data.</text>
</comment>
<dbReference type="EMBL" id="MCFH01000023">
    <property type="protein sequence ID" value="ORX49739.1"/>
    <property type="molecule type" value="Genomic_DNA"/>
</dbReference>